<feature type="transmembrane region" description="Helical" evidence="7">
    <location>
        <begin position="292"/>
        <end position="315"/>
    </location>
</feature>
<accession>A0A6N8U6S2</accession>
<proteinExistence type="predicted"/>
<dbReference type="InterPro" id="IPR020846">
    <property type="entry name" value="MFS_dom"/>
</dbReference>
<evidence type="ECO:0000259" key="8">
    <source>
        <dbReference type="PROSITE" id="PS50850"/>
    </source>
</evidence>
<protein>
    <submittedName>
        <fullName evidence="9">MFS transporter</fullName>
    </submittedName>
</protein>
<evidence type="ECO:0000313" key="10">
    <source>
        <dbReference type="Proteomes" id="UP000434036"/>
    </source>
</evidence>
<dbReference type="PROSITE" id="PS50850">
    <property type="entry name" value="MFS"/>
    <property type="match status" value="1"/>
</dbReference>
<feature type="transmembrane region" description="Helical" evidence="7">
    <location>
        <begin position="263"/>
        <end position="285"/>
    </location>
</feature>
<feature type="transmembrane region" description="Helical" evidence="7">
    <location>
        <begin position="49"/>
        <end position="70"/>
    </location>
</feature>
<dbReference type="RefSeq" id="WP_160623913.1">
    <property type="nucleotide sequence ID" value="NZ_WUUQ01000001.1"/>
</dbReference>
<dbReference type="EMBL" id="WUUQ01000001">
    <property type="protein sequence ID" value="MXQ72413.1"/>
    <property type="molecule type" value="Genomic_DNA"/>
</dbReference>
<keyword evidence="4 7" id="KW-0812">Transmembrane</keyword>
<dbReference type="PANTHER" id="PTHR23513:SF6">
    <property type="entry name" value="MAJOR FACILITATOR SUPERFAMILY ASSOCIATED DOMAIN-CONTAINING PROTEIN"/>
    <property type="match status" value="1"/>
</dbReference>
<keyword evidence="5 7" id="KW-1133">Transmembrane helix</keyword>
<dbReference type="GO" id="GO:0005886">
    <property type="term" value="C:plasma membrane"/>
    <property type="evidence" value="ECO:0007669"/>
    <property type="project" value="UniProtKB-SubCell"/>
</dbReference>
<evidence type="ECO:0000256" key="2">
    <source>
        <dbReference type="ARBA" id="ARBA00022448"/>
    </source>
</evidence>
<dbReference type="Proteomes" id="UP000434036">
    <property type="component" value="Unassembled WGS sequence"/>
</dbReference>
<feature type="transmembrane region" description="Helical" evidence="7">
    <location>
        <begin position="177"/>
        <end position="194"/>
    </location>
</feature>
<evidence type="ECO:0000256" key="7">
    <source>
        <dbReference type="SAM" id="Phobius"/>
    </source>
</evidence>
<feature type="transmembrane region" description="Helical" evidence="7">
    <location>
        <begin position="227"/>
        <end position="251"/>
    </location>
</feature>
<keyword evidence="10" id="KW-1185">Reference proteome</keyword>
<sequence>MKRLLDKYKTLSSQKEFLKMILANVINRFGDSIDAIAFTWLVYQITQDAAWSAIIFGVNMLPTILLQPLAGPLVECIRKQKIMVLCDIARGLAVTAIAVCYMAGLLNPWLLLLITLLNSSFEALRVPAGIAIVPKLLSREHYDTGQALNSSISRIMELIGTGCAGLIIAALGIQTAILIDAVTFFGSAFIIYLIQYQETVRKSKISMKEYMNTMKEGFSYVFHRRAIVLLCVLGALMNVMAVPINSLFPAFVSEVMKGDSQTLSALSLGLTIGMMIGSFVYPVIAEKLKRRFLMIGALLFSGFVYIIMILLPMVFQPQLALLLSILLFTVFGMIMAFANTSLSVYFMVVVEEDYMARVGSVFNASVTSIMPVSSFLISGIVSFVSVSTVIMVAGIISIIISLVCFTSKCLYVLDEDRKAA</sequence>
<feature type="transmembrane region" description="Helical" evidence="7">
    <location>
        <begin position="21"/>
        <end position="43"/>
    </location>
</feature>
<feature type="transmembrane region" description="Helical" evidence="7">
    <location>
        <begin position="82"/>
        <end position="104"/>
    </location>
</feature>
<reference evidence="9 10" key="1">
    <citation type="submission" date="2019-12" db="EMBL/GenBank/DDBJ databases">
        <authorList>
            <person name="Yang R."/>
        </authorList>
    </citation>
    <scope>NUCLEOTIDE SEQUENCE [LARGE SCALE GENOMIC DNA]</scope>
    <source>
        <strain evidence="9 10">DONG20-135</strain>
    </source>
</reference>
<dbReference type="AlphaFoldDB" id="A0A6N8U6S2"/>
<dbReference type="InterPro" id="IPR010290">
    <property type="entry name" value="TM_effector"/>
</dbReference>
<evidence type="ECO:0000256" key="4">
    <source>
        <dbReference type="ARBA" id="ARBA00022692"/>
    </source>
</evidence>
<evidence type="ECO:0000256" key="3">
    <source>
        <dbReference type="ARBA" id="ARBA00022475"/>
    </source>
</evidence>
<dbReference type="CDD" id="cd06173">
    <property type="entry name" value="MFS_MefA_like"/>
    <property type="match status" value="1"/>
</dbReference>
<dbReference type="SUPFAM" id="SSF103473">
    <property type="entry name" value="MFS general substrate transporter"/>
    <property type="match status" value="1"/>
</dbReference>
<comment type="caution">
    <text evidence="9">The sequence shown here is derived from an EMBL/GenBank/DDBJ whole genome shotgun (WGS) entry which is preliminary data.</text>
</comment>
<dbReference type="Pfam" id="PF05977">
    <property type="entry name" value="MFS_3"/>
    <property type="match status" value="1"/>
</dbReference>
<keyword evidence="3" id="KW-1003">Cell membrane</keyword>
<gene>
    <name evidence="9" type="ORF">GSF08_00465</name>
</gene>
<keyword evidence="2" id="KW-0813">Transport</keyword>
<evidence type="ECO:0000256" key="1">
    <source>
        <dbReference type="ARBA" id="ARBA00004651"/>
    </source>
</evidence>
<keyword evidence="6 7" id="KW-0472">Membrane</keyword>
<dbReference type="InterPro" id="IPR036259">
    <property type="entry name" value="MFS_trans_sf"/>
</dbReference>
<reference evidence="9 10" key="2">
    <citation type="submission" date="2020-01" db="EMBL/GenBank/DDBJ databases">
        <title>Clostridiaceae sp. nov. isolated from the gut of human by culturomics.</title>
        <authorList>
            <person name="Chang Y."/>
        </authorList>
    </citation>
    <scope>NUCLEOTIDE SEQUENCE [LARGE SCALE GENOMIC DNA]</scope>
    <source>
        <strain evidence="9 10">DONG20-135</strain>
    </source>
</reference>
<dbReference type="PANTHER" id="PTHR23513">
    <property type="entry name" value="INTEGRAL MEMBRANE EFFLUX PROTEIN-RELATED"/>
    <property type="match status" value="1"/>
</dbReference>
<feature type="transmembrane region" description="Helical" evidence="7">
    <location>
        <begin position="390"/>
        <end position="413"/>
    </location>
</feature>
<organism evidence="9 10">
    <name type="scientific">Copranaerobaculum intestinale</name>
    <dbReference type="NCBI Taxonomy" id="2692629"/>
    <lineage>
        <taxon>Bacteria</taxon>
        <taxon>Bacillati</taxon>
        <taxon>Bacillota</taxon>
        <taxon>Erysipelotrichia</taxon>
        <taxon>Erysipelotrichales</taxon>
        <taxon>Erysipelotrichaceae</taxon>
        <taxon>Copranaerobaculum</taxon>
    </lineage>
</organism>
<dbReference type="Gene3D" id="1.20.1250.20">
    <property type="entry name" value="MFS general substrate transporter like domains"/>
    <property type="match status" value="1"/>
</dbReference>
<evidence type="ECO:0000313" key="9">
    <source>
        <dbReference type="EMBL" id="MXQ72413.1"/>
    </source>
</evidence>
<feature type="transmembrane region" description="Helical" evidence="7">
    <location>
        <begin position="361"/>
        <end position="384"/>
    </location>
</feature>
<feature type="transmembrane region" description="Helical" evidence="7">
    <location>
        <begin position="321"/>
        <end position="349"/>
    </location>
</feature>
<name>A0A6N8U6S2_9FIRM</name>
<comment type="subcellular location">
    <subcellularLocation>
        <location evidence="1">Cell membrane</location>
        <topology evidence="1">Multi-pass membrane protein</topology>
    </subcellularLocation>
</comment>
<dbReference type="GO" id="GO:0022857">
    <property type="term" value="F:transmembrane transporter activity"/>
    <property type="evidence" value="ECO:0007669"/>
    <property type="project" value="InterPro"/>
</dbReference>
<evidence type="ECO:0000256" key="6">
    <source>
        <dbReference type="ARBA" id="ARBA00023136"/>
    </source>
</evidence>
<feature type="domain" description="Major facilitator superfamily (MFS) profile" evidence="8">
    <location>
        <begin position="227"/>
        <end position="420"/>
    </location>
</feature>
<evidence type="ECO:0000256" key="5">
    <source>
        <dbReference type="ARBA" id="ARBA00022989"/>
    </source>
</evidence>